<evidence type="ECO:0000256" key="7">
    <source>
        <dbReference type="ARBA" id="ARBA00023209"/>
    </source>
</evidence>
<keyword evidence="15" id="KW-1185">Reference proteome</keyword>
<comment type="similarity">
    <text evidence="11">Belongs to the phosphatidylserine decarboxylase family. PSD-A subfamily.</text>
</comment>
<dbReference type="UniPathway" id="UPA00558">
    <property type="reaction ID" value="UER00616"/>
</dbReference>
<dbReference type="GO" id="GO:0006646">
    <property type="term" value="P:phosphatidylethanolamine biosynthetic process"/>
    <property type="evidence" value="ECO:0007669"/>
    <property type="project" value="UniProtKB-UniRule"/>
</dbReference>
<keyword evidence="8 11" id="KW-0456">Lyase</keyword>
<keyword evidence="2 11" id="KW-0444">Lipid biosynthesis</keyword>
<feature type="active site" description="Schiff-base intermediate with substrate; via pyruvic acid" evidence="11">
    <location>
        <position position="280"/>
    </location>
</feature>
<comment type="subcellular location">
    <subcellularLocation>
        <location evidence="11">Cell membrane</location>
        <topology evidence="11">Peripheral membrane protein</topology>
    </subcellularLocation>
</comment>
<dbReference type="Proteomes" id="UP000011717">
    <property type="component" value="Unassembled WGS sequence"/>
</dbReference>
<keyword evidence="6 11" id="KW-0865">Zymogen</keyword>
<accession>M2T7W0</accession>
<keyword evidence="3 11" id="KW-0210">Decarboxylase</keyword>
<keyword evidence="7 11" id="KW-0594">Phospholipid biosynthesis</keyword>
<comment type="caution">
    <text evidence="14">The sequence shown here is derived from an EMBL/GenBank/DDBJ whole genome shotgun (WGS) entry which is preliminary data.</text>
</comment>
<dbReference type="PATRIC" id="fig|1234595.3.peg.2002"/>
<keyword evidence="5 11" id="KW-0472">Membrane</keyword>
<feature type="transmembrane region" description="Helical" evidence="13">
    <location>
        <begin position="101"/>
        <end position="117"/>
    </location>
</feature>
<keyword evidence="1 11" id="KW-1003">Cell membrane</keyword>
<feature type="site" description="Cleavage (non-hydrolytic); by autocatalysis" evidence="11">
    <location>
        <begin position="279"/>
        <end position="280"/>
    </location>
</feature>
<keyword evidence="13" id="KW-1133">Transmembrane helix</keyword>
<evidence type="ECO:0000256" key="12">
    <source>
        <dbReference type="SAM" id="MobiDB-lite"/>
    </source>
</evidence>
<dbReference type="RefSeq" id="WP_008602457.1">
    <property type="nucleotide sequence ID" value="NZ_AMRV01000006.1"/>
</dbReference>
<dbReference type="GO" id="GO:0005886">
    <property type="term" value="C:plasma membrane"/>
    <property type="evidence" value="ECO:0007669"/>
    <property type="project" value="UniProtKB-SubCell"/>
</dbReference>
<dbReference type="InterPro" id="IPR033175">
    <property type="entry name" value="PSD-A"/>
</dbReference>
<evidence type="ECO:0000256" key="5">
    <source>
        <dbReference type="ARBA" id="ARBA00023136"/>
    </source>
</evidence>
<feature type="compositionally biased region" description="Basic and acidic residues" evidence="12">
    <location>
        <begin position="9"/>
        <end position="19"/>
    </location>
</feature>
<evidence type="ECO:0000313" key="15">
    <source>
        <dbReference type="Proteomes" id="UP000011717"/>
    </source>
</evidence>
<keyword evidence="10 11" id="KW-0670">Pyruvate</keyword>
<feature type="chain" id="PRO_5023486049" description="Phosphatidylserine decarboxylase alpha chain" evidence="11">
    <location>
        <begin position="280"/>
        <end position="320"/>
    </location>
</feature>
<dbReference type="EC" id="4.1.1.65" evidence="11"/>
<evidence type="ECO:0000256" key="4">
    <source>
        <dbReference type="ARBA" id="ARBA00023098"/>
    </source>
</evidence>
<evidence type="ECO:0000256" key="8">
    <source>
        <dbReference type="ARBA" id="ARBA00023239"/>
    </source>
</evidence>
<reference evidence="14 15" key="1">
    <citation type="journal article" date="2013" name="Genome Announc.">
        <title>Draft Genome Sequence of Strain JLT2015T, Belonging to the Family Sphingomonadaceae of the Alphaproteobacteria.</title>
        <authorList>
            <person name="Tang K."/>
            <person name="Liu K."/>
            <person name="Li S."/>
            <person name="Jiao N."/>
        </authorList>
    </citation>
    <scope>NUCLEOTIDE SEQUENCE [LARGE SCALE GENOMIC DNA]</scope>
    <source>
        <strain evidence="14 15">JLT2015</strain>
    </source>
</reference>
<dbReference type="InterPro" id="IPR003817">
    <property type="entry name" value="PS_Dcarbxylase"/>
</dbReference>
<dbReference type="EMBL" id="AMRV01000006">
    <property type="protein sequence ID" value="EMD82614.1"/>
    <property type="molecule type" value="Genomic_DNA"/>
</dbReference>
<comment type="catalytic activity">
    <reaction evidence="11">
        <text>a 1,2-diacyl-sn-glycero-3-phospho-L-serine + H(+) = a 1,2-diacyl-sn-glycero-3-phosphoethanolamine + CO2</text>
        <dbReference type="Rhea" id="RHEA:20828"/>
        <dbReference type="ChEBI" id="CHEBI:15378"/>
        <dbReference type="ChEBI" id="CHEBI:16526"/>
        <dbReference type="ChEBI" id="CHEBI:57262"/>
        <dbReference type="ChEBI" id="CHEBI:64612"/>
        <dbReference type="EC" id="4.1.1.65"/>
    </reaction>
</comment>
<evidence type="ECO:0000256" key="1">
    <source>
        <dbReference type="ARBA" id="ARBA00022475"/>
    </source>
</evidence>
<feature type="modified residue" description="Pyruvic acid (Ser); by autocatalysis" evidence="11">
    <location>
        <position position="280"/>
    </location>
</feature>
<dbReference type="NCBIfam" id="NF003679">
    <property type="entry name" value="PRK05305.1-3"/>
    <property type="match status" value="1"/>
</dbReference>
<feature type="chain" id="PRO_5023486050" description="Phosphatidylserine decarboxylase beta chain" evidence="11">
    <location>
        <begin position="1"/>
        <end position="279"/>
    </location>
</feature>
<dbReference type="AlphaFoldDB" id="M2T7W0"/>
<dbReference type="NCBIfam" id="NF003678">
    <property type="entry name" value="PRK05305.1-2"/>
    <property type="match status" value="1"/>
</dbReference>
<evidence type="ECO:0000256" key="13">
    <source>
        <dbReference type="SAM" id="Phobius"/>
    </source>
</evidence>
<comment type="PTM">
    <text evidence="11">Is synthesized initially as an inactive proenzyme. Formation of the active enzyme involves a self-maturation process in which the active site pyruvoyl group is generated from an internal serine residue via an autocatalytic post-translational modification. Two non-identical subunits are generated from the proenzyme in this reaction, and the pyruvate is formed at the N-terminus of the alpha chain, which is derived from the carboxyl end of the proenzyme. The post-translation cleavage follows an unusual pathway, termed non-hydrolytic serinolysis, in which the side chain hydroxyl group of the serine supplies its oxygen atom to form the C-terminus of the beta chain, while the remainder of the serine residue undergoes an oxidative deamination to produce ammonia and the pyruvoyl prosthetic group on the alpha chain.</text>
</comment>
<feature type="region of interest" description="Disordered" evidence="12">
    <location>
        <begin position="1"/>
        <end position="84"/>
    </location>
</feature>
<dbReference type="PANTHER" id="PTHR35809:SF1">
    <property type="entry name" value="ARCHAETIDYLSERINE DECARBOXYLASE PROENZYME-RELATED"/>
    <property type="match status" value="1"/>
</dbReference>
<evidence type="ECO:0000256" key="6">
    <source>
        <dbReference type="ARBA" id="ARBA00023145"/>
    </source>
</evidence>
<feature type="compositionally biased region" description="Pro residues" evidence="12">
    <location>
        <begin position="44"/>
        <end position="63"/>
    </location>
</feature>
<evidence type="ECO:0000256" key="3">
    <source>
        <dbReference type="ARBA" id="ARBA00022793"/>
    </source>
</evidence>
<evidence type="ECO:0000256" key="2">
    <source>
        <dbReference type="ARBA" id="ARBA00022516"/>
    </source>
</evidence>
<keyword evidence="4 11" id="KW-0443">Lipid metabolism</keyword>
<gene>
    <name evidence="11" type="primary">psd</name>
    <name evidence="14" type="ORF">C725_2001</name>
</gene>
<dbReference type="HAMAP" id="MF_00664">
    <property type="entry name" value="PS_decarb_PSD_A"/>
    <property type="match status" value="1"/>
</dbReference>
<evidence type="ECO:0000313" key="14">
    <source>
        <dbReference type="EMBL" id="EMD82614.1"/>
    </source>
</evidence>
<comment type="subunit">
    <text evidence="11">Heterodimer of a large membrane-associated beta subunit and a small pyruvoyl-containing alpha subunit.</text>
</comment>
<dbReference type="Pfam" id="PF02666">
    <property type="entry name" value="PS_Dcarbxylase"/>
    <property type="match status" value="1"/>
</dbReference>
<dbReference type="GO" id="GO:0004609">
    <property type="term" value="F:phosphatidylserine decarboxylase activity"/>
    <property type="evidence" value="ECO:0007669"/>
    <property type="project" value="UniProtKB-UniRule"/>
</dbReference>
<comment type="pathway">
    <text evidence="11">Phospholipid metabolism; phosphatidylethanolamine biosynthesis; phosphatidylethanolamine from CDP-diacylglycerol: step 2/2.</text>
</comment>
<evidence type="ECO:0000256" key="11">
    <source>
        <dbReference type="HAMAP-Rule" id="MF_00664"/>
    </source>
</evidence>
<keyword evidence="9 11" id="KW-1208">Phospholipid metabolism</keyword>
<dbReference type="PANTHER" id="PTHR35809">
    <property type="entry name" value="ARCHAETIDYLSERINE DECARBOXYLASE PROENZYME-RELATED"/>
    <property type="match status" value="1"/>
</dbReference>
<dbReference type="NCBIfam" id="NF003685">
    <property type="entry name" value="PRK05305.2-5"/>
    <property type="match status" value="1"/>
</dbReference>
<comment type="cofactor">
    <cofactor evidence="11">
        <name>pyruvate</name>
        <dbReference type="ChEBI" id="CHEBI:15361"/>
    </cofactor>
    <text evidence="11">Binds 1 pyruvoyl group covalently per subunit.</text>
</comment>
<evidence type="ECO:0000256" key="10">
    <source>
        <dbReference type="ARBA" id="ARBA00023317"/>
    </source>
</evidence>
<sequence length="320" mass="34547">MSQNTPPDDPNRDAPDRPSHTPVGPSTGPREGAREIGSETEPASAPPPAAVSPAPPPAAPAPPAAVESRAAEPRRDPAHDMPPRNDLEAAAYEIPKMHPEGTKYVVIAAALALFFWFVVDWEILGWLTAGLTVWVFAFFRDPKRVTPVGEGLIVSPADGLVSHIVEVPAPRQLAGEGLMSEERYTRISVFMSVFDVHVNRAPVAGRISRIAYVPGKFVNAEMDKASEDNERQYFLIEQTDGTRIGMTQIAGLVARRIIKFVREEDEVLAGERIGLIRFGSRVDVFLPAGFVPQVAIGQRAVAGETVLAARGGKVVTGRKL</sequence>
<proteinExistence type="inferred from homology"/>
<evidence type="ECO:0000256" key="9">
    <source>
        <dbReference type="ARBA" id="ARBA00023264"/>
    </source>
</evidence>
<feature type="compositionally biased region" description="Basic and acidic residues" evidence="12">
    <location>
        <begin position="69"/>
        <end position="84"/>
    </location>
</feature>
<keyword evidence="13" id="KW-0812">Transmembrane</keyword>
<name>M2T7W0_9SPHN</name>
<organism evidence="14 15">
    <name type="scientific">Pacificimonas flava</name>
    <dbReference type="NCBI Taxonomy" id="1234595"/>
    <lineage>
        <taxon>Bacteria</taxon>
        <taxon>Pseudomonadati</taxon>
        <taxon>Pseudomonadota</taxon>
        <taxon>Alphaproteobacteria</taxon>
        <taxon>Sphingomonadales</taxon>
        <taxon>Sphingosinicellaceae</taxon>
        <taxon>Pacificimonas</taxon>
    </lineage>
</organism>
<comment type="function">
    <text evidence="11">Catalyzes the formation of phosphatidylethanolamine (PtdEtn) from phosphatidylserine (PtdSer).</text>
</comment>
<protein>
    <recommendedName>
        <fullName evidence="11">Phosphatidylserine decarboxylase proenzyme</fullName>
        <ecNumber evidence="11">4.1.1.65</ecNumber>
    </recommendedName>
    <component>
        <recommendedName>
            <fullName evidence="11">Phosphatidylserine decarboxylase alpha chain</fullName>
        </recommendedName>
    </component>
    <component>
        <recommendedName>
            <fullName evidence="11">Phosphatidylserine decarboxylase beta chain</fullName>
        </recommendedName>
    </component>
</protein>